<dbReference type="Proteomes" id="UP000317982">
    <property type="component" value="Unassembled WGS sequence"/>
</dbReference>
<dbReference type="Pfam" id="PF13377">
    <property type="entry name" value="Peripla_BP_3"/>
    <property type="match status" value="1"/>
</dbReference>
<keyword evidence="6" id="KW-1185">Reference proteome</keyword>
<evidence type="ECO:0000259" key="4">
    <source>
        <dbReference type="PROSITE" id="PS50932"/>
    </source>
</evidence>
<evidence type="ECO:0000313" key="5">
    <source>
        <dbReference type="EMBL" id="TQS42977.1"/>
    </source>
</evidence>
<dbReference type="InterPro" id="IPR010982">
    <property type="entry name" value="Lambda_DNA-bd_dom_sf"/>
</dbReference>
<dbReference type="Pfam" id="PF00356">
    <property type="entry name" value="LacI"/>
    <property type="match status" value="1"/>
</dbReference>
<dbReference type="Gene3D" id="3.40.50.2300">
    <property type="match status" value="2"/>
</dbReference>
<evidence type="ECO:0000256" key="1">
    <source>
        <dbReference type="ARBA" id="ARBA00023015"/>
    </source>
</evidence>
<dbReference type="RefSeq" id="WP_142706463.1">
    <property type="nucleotide sequence ID" value="NZ_VIRS01000015.1"/>
</dbReference>
<keyword evidence="3" id="KW-0804">Transcription</keyword>
<sequence length="329" mass="33971">MTIHDVARVAGVSHQTVSNVLNGRNRVGAAARQRVHAAIDELGYRRHAGAASLRTRRAGRLAYPLGPAERGPSNTILLEYLQALTAAAARHGQHLVLTEDDPAGALRLVRAGEVDGVVLTNVVAGDPRVTVLAAAGVPFACFGRTGPDRPQCWVDVDNQAGTVAITERLVARGHRRIAFLGYAPQGGWDVEREAGYRAAMGSARLTPRVSTPDPEGPQAARAIARLLDGARRPTAVVTGSDVLAAAVCAAATLRGLELTAAPAEAGALAVTGFDGSVVGRLLAPALTTVAIPLAEIAERVIRRVLAEIDGPTDGPGEVLAPEILAGATG</sequence>
<reference evidence="5 6" key="1">
    <citation type="submission" date="2019-07" db="EMBL/GenBank/DDBJ databases">
        <title>Cryptosporangium phraense sp. nov., isolated from plant litter.</title>
        <authorList>
            <person name="Suriyachadkun C."/>
        </authorList>
    </citation>
    <scope>NUCLEOTIDE SEQUENCE [LARGE SCALE GENOMIC DNA]</scope>
    <source>
        <strain evidence="5 6">A-T 5661</strain>
    </source>
</reference>
<dbReference type="InParanoid" id="A0A545ANT6"/>
<evidence type="ECO:0000256" key="3">
    <source>
        <dbReference type="ARBA" id="ARBA00023163"/>
    </source>
</evidence>
<dbReference type="AlphaFoldDB" id="A0A545ANT6"/>
<dbReference type="PROSITE" id="PS00356">
    <property type="entry name" value="HTH_LACI_1"/>
    <property type="match status" value="1"/>
</dbReference>
<dbReference type="SUPFAM" id="SSF47413">
    <property type="entry name" value="lambda repressor-like DNA-binding domains"/>
    <property type="match status" value="1"/>
</dbReference>
<accession>A0A545ANT6</accession>
<organism evidence="5 6">
    <name type="scientific">Cryptosporangium phraense</name>
    <dbReference type="NCBI Taxonomy" id="2593070"/>
    <lineage>
        <taxon>Bacteria</taxon>
        <taxon>Bacillati</taxon>
        <taxon>Actinomycetota</taxon>
        <taxon>Actinomycetes</taxon>
        <taxon>Cryptosporangiales</taxon>
        <taxon>Cryptosporangiaceae</taxon>
        <taxon>Cryptosporangium</taxon>
    </lineage>
</organism>
<dbReference type="CDD" id="cd01392">
    <property type="entry name" value="HTH_LacI"/>
    <property type="match status" value="1"/>
</dbReference>
<dbReference type="PANTHER" id="PTHR30146">
    <property type="entry name" value="LACI-RELATED TRANSCRIPTIONAL REPRESSOR"/>
    <property type="match status" value="1"/>
</dbReference>
<dbReference type="PANTHER" id="PTHR30146:SF109">
    <property type="entry name" value="HTH-TYPE TRANSCRIPTIONAL REGULATOR GALS"/>
    <property type="match status" value="1"/>
</dbReference>
<dbReference type="GO" id="GO:0000976">
    <property type="term" value="F:transcription cis-regulatory region binding"/>
    <property type="evidence" value="ECO:0007669"/>
    <property type="project" value="TreeGrafter"/>
</dbReference>
<keyword evidence="2" id="KW-0238">DNA-binding</keyword>
<name>A0A545ANT6_9ACTN</name>
<proteinExistence type="predicted"/>
<evidence type="ECO:0000313" key="6">
    <source>
        <dbReference type="Proteomes" id="UP000317982"/>
    </source>
</evidence>
<dbReference type="EMBL" id="VIRS01000015">
    <property type="protein sequence ID" value="TQS42977.1"/>
    <property type="molecule type" value="Genomic_DNA"/>
</dbReference>
<dbReference type="InterPro" id="IPR000843">
    <property type="entry name" value="HTH_LacI"/>
</dbReference>
<keyword evidence="1" id="KW-0805">Transcription regulation</keyword>
<dbReference type="SMART" id="SM00354">
    <property type="entry name" value="HTH_LACI"/>
    <property type="match status" value="1"/>
</dbReference>
<dbReference type="Gene3D" id="1.10.260.40">
    <property type="entry name" value="lambda repressor-like DNA-binding domains"/>
    <property type="match status" value="1"/>
</dbReference>
<comment type="caution">
    <text evidence="5">The sequence shown here is derived from an EMBL/GenBank/DDBJ whole genome shotgun (WGS) entry which is preliminary data.</text>
</comment>
<dbReference type="OrthoDB" id="252678at2"/>
<dbReference type="InterPro" id="IPR028082">
    <property type="entry name" value="Peripla_BP_I"/>
</dbReference>
<gene>
    <name evidence="5" type="ORF">FL583_21290</name>
</gene>
<dbReference type="InterPro" id="IPR046335">
    <property type="entry name" value="LacI/GalR-like_sensor"/>
</dbReference>
<dbReference type="GO" id="GO:0003700">
    <property type="term" value="F:DNA-binding transcription factor activity"/>
    <property type="evidence" value="ECO:0007669"/>
    <property type="project" value="TreeGrafter"/>
</dbReference>
<dbReference type="PRINTS" id="PR00036">
    <property type="entry name" value="HTHLACI"/>
</dbReference>
<dbReference type="PROSITE" id="PS50932">
    <property type="entry name" value="HTH_LACI_2"/>
    <property type="match status" value="1"/>
</dbReference>
<feature type="domain" description="HTH lacI-type" evidence="4">
    <location>
        <begin position="1"/>
        <end position="55"/>
    </location>
</feature>
<evidence type="ECO:0000256" key="2">
    <source>
        <dbReference type="ARBA" id="ARBA00023125"/>
    </source>
</evidence>
<dbReference type="SUPFAM" id="SSF53822">
    <property type="entry name" value="Periplasmic binding protein-like I"/>
    <property type="match status" value="1"/>
</dbReference>
<protein>
    <submittedName>
        <fullName evidence="5">LacI family transcriptional regulator</fullName>
    </submittedName>
</protein>